<comment type="caution">
    <text evidence="1">The sequence shown here is derived from an EMBL/GenBank/DDBJ whole genome shotgun (WGS) entry which is preliminary data.</text>
</comment>
<gene>
    <name evidence="1" type="ORF">LTS18_010735</name>
</gene>
<organism evidence="1 2">
    <name type="scientific">Coniosporium uncinatum</name>
    <dbReference type="NCBI Taxonomy" id="93489"/>
    <lineage>
        <taxon>Eukaryota</taxon>
        <taxon>Fungi</taxon>
        <taxon>Dikarya</taxon>
        <taxon>Ascomycota</taxon>
        <taxon>Pezizomycotina</taxon>
        <taxon>Dothideomycetes</taxon>
        <taxon>Dothideomycetes incertae sedis</taxon>
        <taxon>Coniosporium</taxon>
    </lineage>
</organism>
<feature type="non-terminal residue" evidence="1">
    <location>
        <position position="1"/>
    </location>
</feature>
<dbReference type="Proteomes" id="UP001186974">
    <property type="component" value="Unassembled WGS sequence"/>
</dbReference>
<proteinExistence type="predicted"/>
<protein>
    <submittedName>
        <fullName evidence="1">Uncharacterized protein</fullName>
    </submittedName>
</protein>
<evidence type="ECO:0000313" key="2">
    <source>
        <dbReference type="Proteomes" id="UP001186974"/>
    </source>
</evidence>
<evidence type="ECO:0000313" key="1">
    <source>
        <dbReference type="EMBL" id="KAK3059493.1"/>
    </source>
</evidence>
<keyword evidence="2" id="KW-1185">Reference proteome</keyword>
<feature type="non-terminal residue" evidence="1">
    <location>
        <position position="303"/>
    </location>
</feature>
<sequence>WELVFDFSAYKGKNVTMRNNRDVQHDEDYNSSDKVVRFVVSTTVSDTSNNGNPPSTLRNVPFPPSKSSVDRHFKFERSNGEWQINGVTFAQIENRIMAKPARGAIEIWELENSSGGWSHPIHIHLIDFQILSRTGGKRGLLPYEANALKDVVLLGEGETVKVIARYSPWDGVYMFHWQVEPPASAQYSLIGTSHNLVHEDHDMMAAFNVTQLADFGYGPETKFIDPMEERWRSKPYPPSESVEDKLKLFAGLDAYAHEEQVEAALVDYWRTTTATTLITSTKALSSASAAVPSATALVSTTSS</sequence>
<dbReference type="EMBL" id="JAWDJW010009356">
    <property type="protein sequence ID" value="KAK3059493.1"/>
    <property type="molecule type" value="Genomic_DNA"/>
</dbReference>
<reference evidence="1" key="1">
    <citation type="submission" date="2024-09" db="EMBL/GenBank/DDBJ databases">
        <title>Black Yeasts Isolated from many extreme environments.</title>
        <authorList>
            <person name="Coleine C."/>
            <person name="Stajich J.E."/>
            <person name="Selbmann L."/>
        </authorList>
    </citation>
    <scope>NUCLEOTIDE SEQUENCE</scope>
    <source>
        <strain evidence="1">CCFEE 5737</strain>
    </source>
</reference>
<accession>A0ACC3CZD3</accession>
<name>A0ACC3CZD3_9PEZI</name>